<feature type="transmembrane region" description="Helical" evidence="2">
    <location>
        <begin position="711"/>
        <end position="730"/>
    </location>
</feature>
<feature type="transmembrane region" description="Helical" evidence="2">
    <location>
        <begin position="6"/>
        <end position="24"/>
    </location>
</feature>
<dbReference type="InterPro" id="IPR019286">
    <property type="entry name" value="DUF2339_TM"/>
</dbReference>
<dbReference type="PANTHER" id="PTHR38434:SF1">
    <property type="entry name" value="BLL2549 PROTEIN"/>
    <property type="match status" value="1"/>
</dbReference>
<keyword evidence="2" id="KW-0472">Membrane</keyword>
<evidence type="ECO:0000313" key="3">
    <source>
        <dbReference type="EMBL" id="TMV07669.1"/>
    </source>
</evidence>
<protein>
    <submittedName>
        <fullName evidence="3">DUF2339 domain-containing protein</fullName>
    </submittedName>
</protein>
<dbReference type="Pfam" id="PF10101">
    <property type="entry name" value="DUF2339"/>
    <property type="match status" value="2"/>
</dbReference>
<feature type="transmembrane region" description="Helical" evidence="2">
    <location>
        <begin position="872"/>
        <end position="891"/>
    </location>
</feature>
<dbReference type="Proteomes" id="UP001193035">
    <property type="component" value="Unassembled WGS sequence"/>
</dbReference>
<proteinExistence type="predicted"/>
<feature type="transmembrane region" description="Helical" evidence="2">
    <location>
        <begin position="413"/>
        <end position="437"/>
    </location>
</feature>
<feature type="transmembrane region" description="Helical" evidence="2">
    <location>
        <begin position="212"/>
        <end position="232"/>
    </location>
</feature>
<feature type="transmembrane region" description="Helical" evidence="2">
    <location>
        <begin position="551"/>
        <end position="578"/>
    </location>
</feature>
<sequence length="909" mass="96091">MESLLVLIGLIVLAIPVTVVFLVVGQSRLRRRVDELEKRLAGMGGAVETDGQAAPQADETKPADAKPEPVEDRAKPGPWRPSRPVGAEVGETPKPAATASTPRAVVFRKDRIDALGSWLRENWFYAVSALSLALAGIFLVQYGVETGLLSPAARVAAALAFGALLIVAGEVLRRRFGDDEASSTAYLPSVFSGAGLVTLFGGVLAARQLYDLIGPETALAGMMAIALLGLVLGWFHGALLAAVGLIGAFAAPFLVGGSSSDPSWLYAYFLIVALLGLGIDTVRRWAWISVLTLLGAYSAAWLLVLASPATDAEHLIYSVALAMAAVVVPARSLVPVHGGRMVSQVFLRKKGDPWPEFPTRLAFGAVAASSAIIALHWAETEAGFWLAVLLLAAMTLALILWANGARALQDTTLFPAAGLLWVVLAHGIDGSAAYLRFAATYAETPEADYPFLVTMLVALGALVSVAAAWRSYREEETAAVWAGAAALFAPALAIMLEIGWRPADVIGAYPWALHALAIGALMVLLAERFARADGADRMRAALATLSALSSLAFACIIVLSSAALTAALAVTVVVAAALDRKFTLPPMSWFTHAGVVTLGYRLVVDPGLDWAQNAPLPELVLAYGGTLAGFLLALWLLLPLARPAAKLMLESAAWSTAGLFLSLLLLRWLESLTVSGAENSHWALGLFAVIWLALAFAQVRRWELGGRFQMVRTGLAAVFGLLGVAALSGALTEANPLLEIGTAPVIGPPIVNTLAVAYLLPALLIGIAVWRIRSMPRWMRQVSGAAALALCAIWLGLTIRHFWQGAAGMHESHGVTQPELYTYTLALLVIGAGLFYQSLARRSDLMRKAGLAVIGLAVAKVFLVDISGLGGLIRVFSLLALGLALAGLAWLNRWAMLRHSPQAPEPLDQ</sequence>
<feature type="transmembrane region" description="Helical" evidence="2">
    <location>
        <begin position="449"/>
        <end position="469"/>
    </location>
</feature>
<gene>
    <name evidence="3" type="ORF">FGK63_09375</name>
</gene>
<name>A0ABY2WXU1_9RHOB</name>
<feature type="compositionally biased region" description="Basic and acidic residues" evidence="1">
    <location>
        <begin position="58"/>
        <end position="75"/>
    </location>
</feature>
<feature type="transmembrane region" description="Helical" evidence="2">
    <location>
        <begin position="357"/>
        <end position="378"/>
    </location>
</feature>
<feature type="transmembrane region" description="Helical" evidence="2">
    <location>
        <begin position="652"/>
        <end position="669"/>
    </location>
</feature>
<feature type="transmembrane region" description="Helical" evidence="2">
    <location>
        <begin position="820"/>
        <end position="837"/>
    </location>
</feature>
<dbReference type="RefSeq" id="WP_138841504.1">
    <property type="nucleotide sequence ID" value="NZ_VCPD01000003.1"/>
</dbReference>
<feature type="transmembrane region" description="Helical" evidence="2">
    <location>
        <begin position="478"/>
        <end position="496"/>
    </location>
</feature>
<keyword evidence="4" id="KW-1185">Reference proteome</keyword>
<feature type="transmembrane region" description="Helical" evidence="2">
    <location>
        <begin position="184"/>
        <end position="206"/>
    </location>
</feature>
<dbReference type="PIRSF" id="PIRSF035905">
    <property type="entry name" value="UCP035905_mp"/>
    <property type="match status" value="1"/>
</dbReference>
<feature type="transmembrane region" description="Helical" evidence="2">
    <location>
        <begin position="286"/>
        <end position="309"/>
    </location>
</feature>
<evidence type="ECO:0000313" key="4">
    <source>
        <dbReference type="Proteomes" id="UP001193035"/>
    </source>
</evidence>
<feature type="transmembrane region" description="Helical" evidence="2">
    <location>
        <begin position="620"/>
        <end position="640"/>
    </location>
</feature>
<feature type="transmembrane region" description="Helical" evidence="2">
    <location>
        <begin position="155"/>
        <end position="172"/>
    </location>
</feature>
<feature type="transmembrane region" description="Helical" evidence="2">
    <location>
        <begin position="508"/>
        <end position="530"/>
    </location>
</feature>
<feature type="transmembrane region" description="Helical" evidence="2">
    <location>
        <begin position="750"/>
        <end position="770"/>
    </location>
</feature>
<comment type="caution">
    <text evidence="3">The sequence shown here is derived from an EMBL/GenBank/DDBJ whole genome shotgun (WGS) entry which is preliminary data.</text>
</comment>
<feature type="transmembrane region" description="Helical" evidence="2">
    <location>
        <begin position="239"/>
        <end position="257"/>
    </location>
</feature>
<dbReference type="PANTHER" id="PTHR38434">
    <property type="entry name" value="BLL2549 PROTEIN"/>
    <property type="match status" value="1"/>
</dbReference>
<feature type="transmembrane region" description="Helical" evidence="2">
    <location>
        <begin position="123"/>
        <end position="143"/>
    </location>
</feature>
<organism evidence="3 4">
    <name type="scientific">Ruegeria sediminis</name>
    <dbReference type="NCBI Taxonomy" id="2583820"/>
    <lineage>
        <taxon>Bacteria</taxon>
        <taxon>Pseudomonadati</taxon>
        <taxon>Pseudomonadota</taxon>
        <taxon>Alphaproteobacteria</taxon>
        <taxon>Rhodobacterales</taxon>
        <taxon>Roseobacteraceae</taxon>
        <taxon>Ruegeria</taxon>
    </lineage>
</organism>
<evidence type="ECO:0000256" key="2">
    <source>
        <dbReference type="SAM" id="Phobius"/>
    </source>
</evidence>
<feature type="transmembrane region" description="Helical" evidence="2">
    <location>
        <begin position="849"/>
        <end position="866"/>
    </location>
</feature>
<feature type="region of interest" description="Disordered" evidence="1">
    <location>
        <begin position="44"/>
        <end position="97"/>
    </location>
</feature>
<dbReference type="InterPro" id="IPR014600">
    <property type="entry name" value="UCP035905_mem"/>
</dbReference>
<evidence type="ECO:0000256" key="1">
    <source>
        <dbReference type="SAM" id="MobiDB-lite"/>
    </source>
</evidence>
<keyword evidence="2" id="KW-1133">Transmembrane helix</keyword>
<feature type="transmembrane region" description="Helical" evidence="2">
    <location>
        <begin position="384"/>
        <end position="401"/>
    </location>
</feature>
<accession>A0ABY2WXU1</accession>
<dbReference type="EMBL" id="VCPD01000003">
    <property type="protein sequence ID" value="TMV07669.1"/>
    <property type="molecule type" value="Genomic_DNA"/>
</dbReference>
<keyword evidence="2" id="KW-0812">Transmembrane</keyword>
<reference evidence="3 4" key="1">
    <citation type="submission" date="2019-05" db="EMBL/GenBank/DDBJ databases">
        <title>Ruegeria sp. nov., isolated from tidal flat.</title>
        <authorList>
            <person name="Kim W."/>
        </authorList>
    </citation>
    <scope>NUCLEOTIDE SEQUENCE [LARGE SCALE GENOMIC DNA]</scope>
    <source>
        <strain evidence="3 4">CAU 1488</strain>
    </source>
</reference>
<feature type="transmembrane region" description="Helical" evidence="2">
    <location>
        <begin position="263"/>
        <end position="279"/>
    </location>
</feature>
<feature type="transmembrane region" description="Helical" evidence="2">
    <location>
        <begin position="782"/>
        <end position="800"/>
    </location>
</feature>
<feature type="transmembrane region" description="Helical" evidence="2">
    <location>
        <begin position="681"/>
        <end position="699"/>
    </location>
</feature>
<feature type="transmembrane region" description="Helical" evidence="2">
    <location>
        <begin position="315"/>
        <end position="336"/>
    </location>
</feature>